<dbReference type="Proteomes" id="UP000285652">
    <property type="component" value="Unassembled WGS sequence"/>
</dbReference>
<evidence type="ECO:0000259" key="1">
    <source>
        <dbReference type="Pfam" id="PF04754"/>
    </source>
</evidence>
<dbReference type="InterPro" id="IPR006842">
    <property type="entry name" value="Transposase_31"/>
</dbReference>
<dbReference type="Proteomes" id="UP000260841">
    <property type="component" value="Unassembled WGS sequence"/>
</dbReference>
<organism evidence="2 4">
    <name type="scientific">Dorea formicigenerans</name>
    <dbReference type="NCBI Taxonomy" id="39486"/>
    <lineage>
        <taxon>Bacteria</taxon>
        <taxon>Bacillati</taxon>
        <taxon>Bacillota</taxon>
        <taxon>Clostridia</taxon>
        <taxon>Lachnospirales</taxon>
        <taxon>Lachnospiraceae</taxon>
        <taxon>Dorea</taxon>
    </lineage>
</organism>
<reference evidence="4 5" key="1">
    <citation type="submission" date="2018-08" db="EMBL/GenBank/DDBJ databases">
        <title>A genome reference for cultivated species of the human gut microbiota.</title>
        <authorList>
            <person name="Zou Y."/>
            <person name="Xue W."/>
            <person name="Luo G."/>
        </authorList>
    </citation>
    <scope>NUCLEOTIDE SEQUENCE [LARGE SCALE GENOMIC DNA]</scope>
    <source>
        <strain evidence="3 5">AF31-13BH</strain>
        <strain evidence="2 4">OM03-2</strain>
    </source>
</reference>
<dbReference type="GO" id="GO:1990238">
    <property type="term" value="F:double-stranded DNA endonuclease activity"/>
    <property type="evidence" value="ECO:0007669"/>
    <property type="project" value="TreeGrafter"/>
</dbReference>
<evidence type="ECO:0000313" key="2">
    <source>
        <dbReference type="EMBL" id="RGN90165.1"/>
    </source>
</evidence>
<dbReference type="GO" id="GO:0006310">
    <property type="term" value="P:DNA recombination"/>
    <property type="evidence" value="ECO:0007669"/>
    <property type="project" value="TreeGrafter"/>
</dbReference>
<protein>
    <recommendedName>
        <fullName evidence="1">Transposase (putative) YhgA-like domain-containing protein</fullName>
    </recommendedName>
</protein>
<name>A0A3E5EMD6_9FIRM</name>
<evidence type="ECO:0000313" key="4">
    <source>
        <dbReference type="Proteomes" id="UP000260841"/>
    </source>
</evidence>
<dbReference type="InterPro" id="IPR051699">
    <property type="entry name" value="Rpn/YhgA-like_nuclease"/>
</dbReference>
<feature type="domain" description="Transposase (putative) YhgA-like" evidence="1">
    <location>
        <begin position="18"/>
        <end position="209"/>
    </location>
</feature>
<sequence>METTNKTTEHGVHNSKIHDNAAKIVFGDSTLCAQFLKGYTDIPLFKDIKPEDIEDVSSHFIPLFQESRDSDIVKKIQIENTELYLIALIEHQSEADADMSFRLLRYMVYVWTDYAATQEKLHPGITKSKDFLYPPILPIIYYEGTGQWTSALHFKDRVFMSDIFEEFIPDYKYLVVPLNKYSQEDLIEKGDELSAIFILNKLKSSSDFKHLKEIPEDYWNQLTQNTPPHILKLMGSVFSAFLHTINVPAEEINDLTDHITRRQFHMMFDSFEAYDVQETRRVSREEGRIEGERAGRIEGEQLYLIKQVIKKIIKNFSVSQIATDLLEPLDTIQPIYDLAMKQAPDFDAEKILNQLTSLNTSSIIK</sequence>
<gene>
    <name evidence="3" type="ORF">DWZ24_11725</name>
    <name evidence="2" type="ORF">DXB36_10345</name>
</gene>
<dbReference type="EMBL" id="QRQQ01000011">
    <property type="protein sequence ID" value="RHN14701.1"/>
    <property type="molecule type" value="Genomic_DNA"/>
</dbReference>
<dbReference type="EMBL" id="QSVB01000011">
    <property type="protein sequence ID" value="RGN90165.1"/>
    <property type="molecule type" value="Genomic_DNA"/>
</dbReference>
<dbReference type="AlphaFoldDB" id="A0A3E5EMD6"/>
<dbReference type="Pfam" id="PF04754">
    <property type="entry name" value="Transposase_31"/>
    <property type="match status" value="1"/>
</dbReference>
<accession>A0A3E5EMD6</accession>
<evidence type="ECO:0000313" key="5">
    <source>
        <dbReference type="Proteomes" id="UP000285652"/>
    </source>
</evidence>
<comment type="caution">
    <text evidence="2">The sequence shown here is derived from an EMBL/GenBank/DDBJ whole genome shotgun (WGS) entry which is preliminary data.</text>
</comment>
<evidence type="ECO:0000313" key="3">
    <source>
        <dbReference type="EMBL" id="RHN14701.1"/>
    </source>
</evidence>
<dbReference type="PANTHER" id="PTHR34611">
    <property type="match status" value="1"/>
</dbReference>
<dbReference type="PANTHER" id="PTHR34611:SF2">
    <property type="entry name" value="INACTIVE RECOMBINATION-PROMOTING NUCLEASE-LIKE PROTEIN RPNE-RELATED"/>
    <property type="match status" value="1"/>
</dbReference>
<dbReference type="RefSeq" id="WP_117606660.1">
    <property type="nucleotide sequence ID" value="NZ_QRQQ01000011.1"/>
</dbReference>
<proteinExistence type="predicted"/>